<keyword evidence="11 13" id="KW-0501">Molybdenum cofactor biosynthesis</keyword>
<dbReference type="EC" id="2.10.1.1" evidence="5 13"/>
<name>A0A371J130_9FIRM</name>
<evidence type="ECO:0000256" key="6">
    <source>
        <dbReference type="ARBA" id="ARBA00021108"/>
    </source>
</evidence>
<comment type="catalytic activity">
    <reaction evidence="12">
        <text>adenylyl-molybdopterin + molybdate = Mo-molybdopterin + AMP + H(+)</text>
        <dbReference type="Rhea" id="RHEA:35047"/>
        <dbReference type="ChEBI" id="CHEBI:15378"/>
        <dbReference type="ChEBI" id="CHEBI:36264"/>
        <dbReference type="ChEBI" id="CHEBI:62727"/>
        <dbReference type="ChEBI" id="CHEBI:71302"/>
        <dbReference type="ChEBI" id="CHEBI:456215"/>
        <dbReference type="EC" id="2.10.1.1"/>
    </reaction>
</comment>
<dbReference type="Proteomes" id="UP000215694">
    <property type="component" value="Unassembled WGS sequence"/>
</dbReference>
<dbReference type="InterPro" id="IPR005110">
    <property type="entry name" value="MoeA_linker/N"/>
</dbReference>
<dbReference type="PANTHER" id="PTHR10192">
    <property type="entry name" value="MOLYBDOPTERIN BIOSYNTHESIS PROTEIN"/>
    <property type="match status" value="1"/>
</dbReference>
<dbReference type="RefSeq" id="WP_094368823.1">
    <property type="nucleotide sequence ID" value="NZ_NOJY02000028.1"/>
</dbReference>
<evidence type="ECO:0000313" key="16">
    <source>
        <dbReference type="Proteomes" id="UP000215694"/>
    </source>
</evidence>
<organism evidence="15 16">
    <name type="scientific">Romboutsia weinsteinii</name>
    <dbReference type="NCBI Taxonomy" id="2020949"/>
    <lineage>
        <taxon>Bacteria</taxon>
        <taxon>Bacillati</taxon>
        <taxon>Bacillota</taxon>
        <taxon>Clostridia</taxon>
        <taxon>Peptostreptococcales</taxon>
        <taxon>Peptostreptococcaceae</taxon>
        <taxon>Romboutsia</taxon>
    </lineage>
</organism>
<evidence type="ECO:0000256" key="1">
    <source>
        <dbReference type="ARBA" id="ARBA00001946"/>
    </source>
</evidence>
<keyword evidence="16" id="KW-1185">Reference proteome</keyword>
<comment type="similarity">
    <text evidence="4 13">Belongs to the MoeA family.</text>
</comment>
<dbReference type="NCBIfam" id="NF045515">
    <property type="entry name" value="Glp_gephyrin"/>
    <property type="match status" value="1"/>
</dbReference>
<evidence type="ECO:0000259" key="14">
    <source>
        <dbReference type="SMART" id="SM00852"/>
    </source>
</evidence>
<dbReference type="UniPathway" id="UPA00344"/>
<evidence type="ECO:0000313" key="15">
    <source>
        <dbReference type="EMBL" id="RDY26387.1"/>
    </source>
</evidence>
<dbReference type="Gene3D" id="2.40.340.10">
    <property type="entry name" value="MoeA, C-terminal, domain IV"/>
    <property type="match status" value="1"/>
</dbReference>
<evidence type="ECO:0000256" key="12">
    <source>
        <dbReference type="ARBA" id="ARBA00047317"/>
    </source>
</evidence>
<dbReference type="Gene3D" id="2.170.190.11">
    <property type="entry name" value="Molybdopterin biosynthesis moea protein, domain 3"/>
    <property type="match status" value="1"/>
</dbReference>
<dbReference type="InterPro" id="IPR001453">
    <property type="entry name" value="MoaB/Mog_dom"/>
</dbReference>
<dbReference type="InterPro" id="IPR036135">
    <property type="entry name" value="MoeA_linker/N_sf"/>
</dbReference>
<dbReference type="Gene3D" id="3.90.105.10">
    <property type="entry name" value="Molybdopterin biosynthesis moea protein, domain 2"/>
    <property type="match status" value="1"/>
</dbReference>
<dbReference type="InterPro" id="IPR036425">
    <property type="entry name" value="MoaB/Mog-like_dom_sf"/>
</dbReference>
<dbReference type="GO" id="GO:0046872">
    <property type="term" value="F:metal ion binding"/>
    <property type="evidence" value="ECO:0007669"/>
    <property type="project" value="UniProtKB-UniRule"/>
</dbReference>
<feature type="domain" description="MoaB/Mog" evidence="14">
    <location>
        <begin position="178"/>
        <end position="316"/>
    </location>
</feature>
<keyword evidence="9 13" id="KW-0479">Metal-binding</keyword>
<dbReference type="AlphaFoldDB" id="A0A371J130"/>
<evidence type="ECO:0000256" key="8">
    <source>
        <dbReference type="ARBA" id="ARBA00022679"/>
    </source>
</evidence>
<dbReference type="InterPro" id="IPR038987">
    <property type="entry name" value="MoeA-like"/>
</dbReference>
<dbReference type="GO" id="GO:0006777">
    <property type="term" value="P:Mo-molybdopterin cofactor biosynthetic process"/>
    <property type="evidence" value="ECO:0007669"/>
    <property type="project" value="UniProtKB-UniRule"/>
</dbReference>
<dbReference type="SUPFAM" id="SSF53218">
    <property type="entry name" value="Molybdenum cofactor biosynthesis proteins"/>
    <property type="match status" value="1"/>
</dbReference>
<dbReference type="InterPro" id="IPR005111">
    <property type="entry name" value="MoeA_C_domain_IV"/>
</dbReference>
<dbReference type="CDD" id="cd00887">
    <property type="entry name" value="MoeA"/>
    <property type="match status" value="1"/>
</dbReference>
<keyword evidence="7 13" id="KW-0500">Molybdenum</keyword>
<proteinExistence type="inferred from homology"/>
<dbReference type="SUPFAM" id="SSF63882">
    <property type="entry name" value="MoeA N-terminal region -like"/>
    <property type="match status" value="1"/>
</dbReference>
<evidence type="ECO:0000256" key="3">
    <source>
        <dbReference type="ARBA" id="ARBA00005046"/>
    </source>
</evidence>
<evidence type="ECO:0000256" key="5">
    <source>
        <dbReference type="ARBA" id="ARBA00013269"/>
    </source>
</evidence>
<dbReference type="FunFam" id="3.40.980.10:FF:000004">
    <property type="entry name" value="Molybdopterin molybdenumtransferase"/>
    <property type="match status" value="1"/>
</dbReference>
<dbReference type="SMART" id="SM00852">
    <property type="entry name" value="MoCF_biosynth"/>
    <property type="match status" value="1"/>
</dbReference>
<evidence type="ECO:0000256" key="11">
    <source>
        <dbReference type="ARBA" id="ARBA00023150"/>
    </source>
</evidence>
<dbReference type="EMBL" id="NOJY02000028">
    <property type="protein sequence ID" value="RDY26387.1"/>
    <property type="molecule type" value="Genomic_DNA"/>
</dbReference>
<evidence type="ECO:0000256" key="4">
    <source>
        <dbReference type="ARBA" id="ARBA00010763"/>
    </source>
</evidence>
<evidence type="ECO:0000256" key="13">
    <source>
        <dbReference type="RuleBase" id="RU365090"/>
    </source>
</evidence>
<dbReference type="Pfam" id="PF00994">
    <property type="entry name" value="MoCF_biosynth"/>
    <property type="match status" value="1"/>
</dbReference>
<dbReference type="GO" id="GO:0005829">
    <property type="term" value="C:cytosol"/>
    <property type="evidence" value="ECO:0007669"/>
    <property type="project" value="TreeGrafter"/>
</dbReference>
<comment type="cofactor">
    <cofactor evidence="1 13">
        <name>Mg(2+)</name>
        <dbReference type="ChEBI" id="CHEBI:18420"/>
    </cofactor>
</comment>
<dbReference type="InterPro" id="IPR036688">
    <property type="entry name" value="MoeA_C_domain_IV_sf"/>
</dbReference>
<evidence type="ECO:0000256" key="9">
    <source>
        <dbReference type="ARBA" id="ARBA00022723"/>
    </source>
</evidence>
<dbReference type="Pfam" id="PF03453">
    <property type="entry name" value="MoeA_N"/>
    <property type="match status" value="1"/>
</dbReference>
<dbReference type="Gene3D" id="3.40.980.10">
    <property type="entry name" value="MoaB/Mog-like domain"/>
    <property type="match status" value="1"/>
</dbReference>
<reference evidence="15 16" key="1">
    <citation type="journal article" date="2017" name="Genome Announc.">
        <title>Draft Genome Sequence of Romboutsia weinsteinii sp. nov. Strain CCRI-19649(T) Isolated from Surface Water.</title>
        <authorList>
            <person name="Maheux A.F."/>
            <person name="Boudreau D.K."/>
            <person name="Berube E."/>
            <person name="Boissinot M."/>
            <person name="Cantin P."/>
            <person name="Raymond F."/>
            <person name="Corbeil J."/>
            <person name="Omar R.F."/>
            <person name="Bergeron M.G."/>
        </authorList>
    </citation>
    <scope>NUCLEOTIDE SEQUENCE [LARGE SCALE GENOMIC DNA]</scope>
    <source>
        <strain evidence="15 16">CCRI-19649</strain>
    </source>
</reference>
<evidence type="ECO:0000256" key="10">
    <source>
        <dbReference type="ARBA" id="ARBA00022842"/>
    </source>
</evidence>
<gene>
    <name evidence="15" type="ORF">CHL78_013710</name>
</gene>
<comment type="pathway">
    <text evidence="3 13">Cofactor biosynthesis; molybdopterin biosynthesis.</text>
</comment>
<dbReference type="PANTHER" id="PTHR10192:SF5">
    <property type="entry name" value="GEPHYRIN"/>
    <property type="match status" value="1"/>
</dbReference>
<comment type="function">
    <text evidence="2 13">Catalyzes the insertion of molybdate into adenylated molybdopterin with the concomitant release of AMP.</text>
</comment>
<comment type="caution">
    <text evidence="15">The sequence shown here is derived from an EMBL/GenBank/DDBJ whole genome shotgun (WGS) entry which is preliminary data.</text>
</comment>
<dbReference type="NCBIfam" id="TIGR00177">
    <property type="entry name" value="molyb_syn"/>
    <property type="match status" value="1"/>
</dbReference>
<dbReference type="OrthoDB" id="9804758at2"/>
<protein>
    <recommendedName>
        <fullName evidence="6 13">Molybdopterin molybdenumtransferase</fullName>
        <ecNumber evidence="5 13">2.10.1.1</ecNumber>
    </recommendedName>
</protein>
<dbReference type="Pfam" id="PF03454">
    <property type="entry name" value="MoeA_C"/>
    <property type="match status" value="1"/>
</dbReference>
<evidence type="ECO:0000256" key="7">
    <source>
        <dbReference type="ARBA" id="ARBA00022505"/>
    </source>
</evidence>
<evidence type="ECO:0000256" key="2">
    <source>
        <dbReference type="ARBA" id="ARBA00002901"/>
    </source>
</evidence>
<sequence>MKSHISLQEAIEILNNNTHSLEVEEIDLIKGINRTIATNIYSTINNPPFNKSAMDGYAIIAKDTMDANIKFKVIDKIYAGQGSRKIVTNSTAIKIMTGSPIPNGANAVIKQEDVVIDGEYIKINKIIKSNENVCAEGEDIKIGDTLVKKNKKLNYADIGIIASSGINKIKVYKNPSLAFISTGDEVLDIDDNLTYGKIYNSNKYSILGRIQELGYEVNHVEHANDNSKSIGELIKSLAKDTDLIITTGGASVGEKDLIKEAIDSAGGEKLFWKVMIKPGSAVLCSKINNTIVISLSGNPAAALTTFELLVRTTLEKISGQENIEIKREKAILLGTLNKENPQTRFLRGKTVYEDGKQYAEITQIKSGNGMLSSTIDSNCLIEVEKGSKGVEEGSLINIIKF</sequence>
<accession>A0A371J130</accession>
<dbReference type="SUPFAM" id="SSF63867">
    <property type="entry name" value="MoeA C-terminal domain-like"/>
    <property type="match status" value="1"/>
</dbReference>
<dbReference type="FunFam" id="2.170.190.11:FF:000001">
    <property type="entry name" value="Molybdopterin molybdenumtransferase"/>
    <property type="match status" value="1"/>
</dbReference>
<keyword evidence="8 13" id="KW-0808">Transferase</keyword>
<dbReference type="GO" id="GO:0061599">
    <property type="term" value="F:molybdopterin molybdotransferase activity"/>
    <property type="evidence" value="ECO:0007669"/>
    <property type="project" value="UniProtKB-UniRule"/>
</dbReference>
<keyword evidence="10 13" id="KW-0460">Magnesium</keyword>